<name>A0A560W823_9MICO</name>
<gene>
    <name evidence="1" type="ORF">FB557_2394</name>
</gene>
<dbReference type="Pfam" id="PF02597">
    <property type="entry name" value="ThiS"/>
    <property type="match status" value="1"/>
</dbReference>
<reference evidence="1 2" key="1">
    <citation type="submission" date="2019-06" db="EMBL/GenBank/DDBJ databases">
        <title>Sequencing the genomes of 1000 actinobacteria strains.</title>
        <authorList>
            <person name="Klenk H.-P."/>
        </authorList>
    </citation>
    <scope>NUCLEOTIDE SEQUENCE [LARGE SCALE GENOMIC DNA]</scope>
    <source>
        <strain evidence="1 2">DSM 18935</strain>
    </source>
</reference>
<dbReference type="OrthoDB" id="4331766at2"/>
<keyword evidence="2" id="KW-1185">Reference proteome</keyword>
<comment type="caution">
    <text evidence="1">The sequence shown here is derived from an EMBL/GenBank/DDBJ whole genome shotgun (WGS) entry which is preliminary data.</text>
</comment>
<accession>A0A560W823</accession>
<protein>
    <submittedName>
        <fullName evidence="1">Molybdopterin converting factor small subunit</fullName>
    </submittedName>
</protein>
<dbReference type="InterPro" id="IPR003749">
    <property type="entry name" value="ThiS/MoaD-like"/>
</dbReference>
<dbReference type="Proteomes" id="UP000315628">
    <property type="component" value="Unassembled WGS sequence"/>
</dbReference>
<dbReference type="AlphaFoldDB" id="A0A560W823"/>
<evidence type="ECO:0000313" key="1">
    <source>
        <dbReference type="EMBL" id="TWD13761.1"/>
    </source>
</evidence>
<dbReference type="Gene3D" id="3.10.20.30">
    <property type="match status" value="1"/>
</dbReference>
<dbReference type="SUPFAM" id="SSF54285">
    <property type="entry name" value="MoaD/ThiS"/>
    <property type="match status" value="1"/>
</dbReference>
<sequence length="82" mass="8176">MSGEVTVRWFGGAAEAAGAEEEAYPAGTLAAVLDAAVTRHGDPVARVLPQCSVLVDGRNVTGEPVEVSAGSVVDVLPPFAGG</sequence>
<organism evidence="1 2">
    <name type="scientific">Marihabitans asiaticum</name>
    <dbReference type="NCBI Taxonomy" id="415218"/>
    <lineage>
        <taxon>Bacteria</taxon>
        <taxon>Bacillati</taxon>
        <taxon>Actinomycetota</taxon>
        <taxon>Actinomycetes</taxon>
        <taxon>Micrococcales</taxon>
        <taxon>Intrasporangiaceae</taxon>
        <taxon>Marihabitans</taxon>
    </lineage>
</organism>
<dbReference type="EMBL" id="VIUW01000004">
    <property type="protein sequence ID" value="TWD13761.1"/>
    <property type="molecule type" value="Genomic_DNA"/>
</dbReference>
<evidence type="ECO:0000313" key="2">
    <source>
        <dbReference type="Proteomes" id="UP000315628"/>
    </source>
</evidence>
<dbReference type="RefSeq" id="WP_144857824.1">
    <property type="nucleotide sequence ID" value="NZ_BAAAYT010000002.1"/>
</dbReference>
<dbReference type="InterPro" id="IPR016155">
    <property type="entry name" value="Mopterin_synth/thiamin_S_b"/>
</dbReference>
<dbReference type="CDD" id="cd17040">
    <property type="entry name" value="Ubl_MoaD_like"/>
    <property type="match status" value="1"/>
</dbReference>
<dbReference type="InterPro" id="IPR012675">
    <property type="entry name" value="Beta-grasp_dom_sf"/>
</dbReference>
<proteinExistence type="predicted"/>